<keyword evidence="2" id="KW-1185">Reference proteome</keyword>
<evidence type="ECO:0000313" key="1">
    <source>
        <dbReference type="EMBL" id="TCL00664.1"/>
    </source>
</evidence>
<proteinExistence type="predicted"/>
<dbReference type="OrthoDB" id="450143at2"/>
<gene>
    <name evidence="1" type="ORF">BXY66_3311</name>
</gene>
<dbReference type="Proteomes" id="UP000295673">
    <property type="component" value="Unassembled WGS sequence"/>
</dbReference>
<dbReference type="EMBL" id="SMGR01000003">
    <property type="protein sequence ID" value="TCL00664.1"/>
    <property type="molecule type" value="Genomic_DNA"/>
</dbReference>
<evidence type="ECO:0000313" key="2">
    <source>
        <dbReference type="Proteomes" id="UP000295673"/>
    </source>
</evidence>
<protein>
    <submittedName>
        <fullName evidence="1">Uncharacterized protein</fullName>
    </submittedName>
</protein>
<name>A0A4V2Q230_9RHOB</name>
<accession>A0A4V2Q230</accession>
<comment type="caution">
    <text evidence="1">The sequence shown here is derived from an EMBL/GenBank/DDBJ whole genome shotgun (WGS) entry which is preliminary data.</text>
</comment>
<organism evidence="1 2">
    <name type="scientific">Shimia isoporae</name>
    <dbReference type="NCBI Taxonomy" id="647720"/>
    <lineage>
        <taxon>Bacteria</taxon>
        <taxon>Pseudomonadati</taxon>
        <taxon>Pseudomonadota</taxon>
        <taxon>Alphaproteobacteria</taxon>
        <taxon>Rhodobacterales</taxon>
        <taxon>Roseobacteraceae</taxon>
    </lineage>
</organism>
<reference evidence="1 2" key="1">
    <citation type="submission" date="2019-03" db="EMBL/GenBank/DDBJ databases">
        <title>Genomic Encyclopedia of Archaeal and Bacterial Type Strains, Phase II (KMG-II): from individual species to whole genera.</title>
        <authorList>
            <person name="Goeker M."/>
        </authorList>
    </citation>
    <scope>NUCLEOTIDE SEQUENCE [LARGE SCALE GENOMIC DNA]</scope>
    <source>
        <strain evidence="1 2">DSM 26433</strain>
    </source>
</reference>
<sequence length="153" mass="17512">MAARGRKSPLYRKVNTRTHGVRHGCLRIAERKKHEDKKRRGMRQGLRHGLDFTPLYKFLLSKVGQPWDGVYSEAVSRLPNDEAIWWLVARSEVDRKGVVRTGESSYHSGLFVTEDGLLCKVDPDLRSADMRPTCPCCTHTFNGEPFGLPFDHF</sequence>
<dbReference type="AlphaFoldDB" id="A0A4V2Q230"/>